<dbReference type="EMBL" id="CASHTH010004339">
    <property type="protein sequence ID" value="CAI8056248.1"/>
    <property type="molecule type" value="Genomic_DNA"/>
</dbReference>
<name>A0AA35TXE6_GEOBA</name>
<organism evidence="2 3">
    <name type="scientific">Geodia barretti</name>
    <name type="common">Barrett's horny sponge</name>
    <dbReference type="NCBI Taxonomy" id="519541"/>
    <lineage>
        <taxon>Eukaryota</taxon>
        <taxon>Metazoa</taxon>
        <taxon>Porifera</taxon>
        <taxon>Demospongiae</taxon>
        <taxon>Heteroscleromorpha</taxon>
        <taxon>Tetractinellida</taxon>
        <taxon>Astrophorina</taxon>
        <taxon>Geodiidae</taxon>
        <taxon>Geodia</taxon>
    </lineage>
</organism>
<accession>A0AA35TXE6</accession>
<comment type="caution">
    <text evidence="2">The sequence shown here is derived from an EMBL/GenBank/DDBJ whole genome shotgun (WGS) entry which is preliminary data.</text>
</comment>
<dbReference type="AlphaFoldDB" id="A0AA35TXE6"/>
<evidence type="ECO:0000313" key="3">
    <source>
        <dbReference type="Proteomes" id="UP001174909"/>
    </source>
</evidence>
<sequence>MAGALLTVLGALLVSAGYGWASDCNEMSPIVIVPGILGSQLEAKLSKTKHTPHWYCAKNSDWFTMWLNVKELLPGVVDCFSYNVMLHYDSATDTYHDTEGVETRIPGFGNTSGIEYLDPHAEYYGATVYFHPMVQHFVDKGYERGKTIVSAPFDWRYAPNLFEKQGYYADLKALVEKTYANGGNKRVVIVVHSMGAPVTLYFLTEIVDQEWKDKYLKAFVTVSGVWRGAANALKAPVSGENEGIVIDLAIWARATQRTYPSTFFLGTLSVTNVAPGPGHHNHAEKKLQRLGLSGSLQRHRFPARLRHVS</sequence>
<keyword evidence="3" id="KW-1185">Reference proteome</keyword>
<dbReference type="SUPFAM" id="SSF53474">
    <property type="entry name" value="alpha/beta-Hydrolases"/>
    <property type="match status" value="1"/>
</dbReference>
<reference evidence="2" key="1">
    <citation type="submission" date="2023-03" db="EMBL/GenBank/DDBJ databases">
        <authorList>
            <person name="Steffen K."/>
            <person name="Cardenas P."/>
        </authorList>
    </citation>
    <scope>NUCLEOTIDE SEQUENCE</scope>
</reference>
<dbReference type="PANTHER" id="PTHR11440">
    <property type="entry name" value="LECITHIN-CHOLESTEROL ACYLTRANSFERASE-RELATED"/>
    <property type="match status" value="1"/>
</dbReference>
<dbReference type="GO" id="GO:0008374">
    <property type="term" value="F:O-acyltransferase activity"/>
    <property type="evidence" value="ECO:0007669"/>
    <property type="project" value="InterPro"/>
</dbReference>
<dbReference type="InterPro" id="IPR029058">
    <property type="entry name" value="AB_hydrolase_fold"/>
</dbReference>
<dbReference type="GO" id="GO:0006629">
    <property type="term" value="P:lipid metabolic process"/>
    <property type="evidence" value="ECO:0007669"/>
    <property type="project" value="InterPro"/>
</dbReference>
<gene>
    <name evidence="2" type="ORF">GBAR_LOCUS30652</name>
</gene>
<dbReference type="InterPro" id="IPR003386">
    <property type="entry name" value="LACT/PDAT_acylTrfase"/>
</dbReference>
<dbReference type="Pfam" id="PF02450">
    <property type="entry name" value="LCAT"/>
    <property type="match status" value="1"/>
</dbReference>
<keyword evidence="1" id="KW-0732">Signal</keyword>
<feature type="chain" id="PRO_5041352742" evidence="1">
    <location>
        <begin position="22"/>
        <end position="309"/>
    </location>
</feature>
<dbReference type="Proteomes" id="UP001174909">
    <property type="component" value="Unassembled WGS sequence"/>
</dbReference>
<dbReference type="Gene3D" id="3.40.50.1820">
    <property type="entry name" value="alpha/beta hydrolase"/>
    <property type="match status" value="1"/>
</dbReference>
<feature type="signal peptide" evidence="1">
    <location>
        <begin position="1"/>
        <end position="21"/>
    </location>
</feature>
<evidence type="ECO:0000313" key="2">
    <source>
        <dbReference type="EMBL" id="CAI8056248.1"/>
    </source>
</evidence>
<evidence type="ECO:0000256" key="1">
    <source>
        <dbReference type="SAM" id="SignalP"/>
    </source>
</evidence>
<proteinExistence type="predicted"/>
<protein>
    <submittedName>
        <fullName evidence="2">Phospholipase A2 group XV</fullName>
    </submittedName>
</protein>